<gene>
    <name evidence="1" type="ORF">BDR25DRAFT_387430</name>
</gene>
<dbReference type="Proteomes" id="UP000799755">
    <property type="component" value="Unassembled WGS sequence"/>
</dbReference>
<comment type="caution">
    <text evidence="1">The sequence shown here is derived from an EMBL/GenBank/DDBJ whole genome shotgun (WGS) entry which is preliminary data.</text>
</comment>
<keyword evidence="2" id="KW-1185">Reference proteome</keyword>
<dbReference type="EMBL" id="MU003500">
    <property type="protein sequence ID" value="KAF2473276.1"/>
    <property type="molecule type" value="Genomic_DNA"/>
</dbReference>
<reference evidence="1" key="1">
    <citation type="journal article" date="2020" name="Stud. Mycol.">
        <title>101 Dothideomycetes genomes: a test case for predicting lifestyles and emergence of pathogens.</title>
        <authorList>
            <person name="Haridas S."/>
            <person name="Albert R."/>
            <person name="Binder M."/>
            <person name="Bloem J."/>
            <person name="Labutti K."/>
            <person name="Salamov A."/>
            <person name="Andreopoulos B."/>
            <person name="Baker S."/>
            <person name="Barry K."/>
            <person name="Bills G."/>
            <person name="Bluhm B."/>
            <person name="Cannon C."/>
            <person name="Castanera R."/>
            <person name="Culley D."/>
            <person name="Daum C."/>
            <person name="Ezra D."/>
            <person name="Gonzalez J."/>
            <person name="Henrissat B."/>
            <person name="Kuo A."/>
            <person name="Liang C."/>
            <person name="Lipzen A."/>
            <person name="Lutzoni F."/>
            <person name="Magnuson J."/>
            <person name="Mondo S."/>
            <person name="Nolan M."/>
            <person name="Ohm R."/>
            <person name="Pangilinan J."/>
            <person name="Park H.-J."/>
            <person name="Ramirez L."/>
            <person name="Alfaro M."/>
            <person name="Sun H."/>
            <person name="Tritt A."/>
            <person name="Yoshinaga Y."/>
            <person name="Zwiers L.-H."/>
            <person name="Turgeon B."/>
            <person name="Goodwin S."/>
            <person name="Spatafora J."/>
            <person name="Crous P."/>
            <person name="Grigoriev I."/>
        </authorList>
    </citation>
    <scope>NUCLEOTIDE SEQUENCE</scope>
    <source>
        <strain evidence="1">ATCC 200398</strain>
    </source>
</reference>
<evidence type="ECO:0000313" key="2">
    <source>
        <dbReference type="Proteomes" id="UP000799755"/>
    </source>
</evidence>
<organism evidence="1 2">
    <name type="scientific">Lindgomyces ingoldianus</name>
    <dbReference type="NCBI Taxonomy" id="673940"/>
    <lineage>
        <taxon>Eukaryota</taxon>
        <taxon>Fungi</taxon>
        <taxon>Dikarya</taxon>
        <taxon>Ascomycota</taxon>
        <taxon>Pezizomycotina</taxon>
        <taxon>Dothideomycetes</taxon>
        <taxon>Pleosporomycetidae</taxon>
        <taxon>Pleosporales</taxon>
        <taxon>Lindgomycetaceae</taxon>
        <taxon>Lindgomyces</taxon>
    </lineage>
</organism>
<sequence>MKPSPPHSNHLTRDKRLQVQALRLANNSHKYIASFLNYIERQVQYTAARERITPKKLPDRPSIFTDAQINQIEVFICSARTGRLLSYTQLANKPFSDAVCQRGHPRCVGLARPPLSPSSRRKRLKWTLPPSSADLNPIVIIWNLMKDCIHKHYRDVQLSYDHLQVAVRVAWDSITEAQLQELFESMRDRCAAGTCYAGSVRKIPSIVCN</sequence>
<proteinExistence type="predicted"/>
<name>A0ACB6R2A2_9PLEO</name>
<evidence type="ECO:0000313" key="1">
    <source>
        <dbReference type="EMBL" id="KAF2473276.1"/>
    </source>
</evidence>
<protein>
    <submittedName>
        <fullName evidence="1">Uncharacterized protein</fullName>
    </submittedName>
</protein>
<accession>A0ACB6R2A2</accession>